<gene>
    <name evidence="2" type="ORF">MTO99_00070</name>
</gene>
<feature type="transmembrane region" description="Helical" evidence="1">
    <location>
        <begin position="103"/>
        <end position="129"/>
    </location>
</feature>
<proteinExistence type="predicted"/>
<feature type="transmembrane region" description="Helical" evidence="1">
    <location>
        <begin position="75"/>
        <end position="97"/>
    </location>
</feature>
<dbReference type="Proteomes" id="UP000832097">
    <property type="component" value="Chromosome"/>
</dbReference>
<dbReference type="RefSeq" id="WP_243555870.1">
    <property type="nucleotide sequence ID" value="NZ_CP094528.1"/>
</dbReference>
<feature type="transmembrane region" description="Helical" evidence="1">
    <location>
        <begin position="150"/>
        <end position="169"/>
    </location>
</feature>
<protein>
    <submittedName>
        <fullName evidence="2">DUF624 domain-containing protein</fullName>
    </submittedName>
</protein>
<keyword evidence="1" id="KW-0472">Membrane</keyword>
<feature type="transmembrane region" description="Helical" evidence="1">
    <location>
        <begin position="175"/>
        <end position="195"/>
    </location>
</feature>
<dbReference type="InterPro" id="IPR006938">
    <property type="entry name" value="DUF624"/>
</dbReference>
<dbReference type="Pfam" id="PF04854">
    <property type="entry name" value="DUF624"/>
    <property type="match status" value="1"/>
</dbReference>
<keyword evidence="1" id="KW-0812">Transmembrane</keyword>
<keyword evidence="3" id="KW-1185">Reference proteome</keyword>
<name>A0ABY4BZQ7_9MICO</name>
<feature type="transmembrane region" description="Helical" evidence="1">
    <location>
        <begin position="16"/>
        <end position="40"/>
    </location>
</feature>
<organism evidence="2 3">
    <name type="scientific">Agromyces larvae</name>
    <dbReference type="NCBI Taxonomy" id="2929802"/>
    <lineage>
        <taxon>Bacteria</taxon>
        <taxon>Bacillati</taxon>
        <taxon>Actinomycetota</taxon>
        <taxon>Actinomycetes</taxon>
        <taxon>Micrococcales</taxon>
        <taxon>Microbacteriaceae</taxon>
        <taxon>Agromyces</taxon>
    </lineage>
</organism>
<accession>A0ABY4BZQ7</accession>
<evidence type="ECO:0000256" key="1">
    <source>
        <dbReference type="SAM" id="Phobius"/>
    </source>
</evidence>
<evidence type="ECO:0000313" key="2">
    <source>
        <dbReference type="EMBL" id="UOE44234.1"/>
    </source>
</evidence>
<keyword evidence="1" id="KW-1133">Transmembrane helix</keyword>
<evidence type="ECO:0000313" key="3">
    <source>
        <dbReference type="Proteomes" id="UP000832097"/>
    </source>
</evidence>
<dbReference type="EMBL" id="CP094528">
    <property type="protein sequence ID" value="UOE44234.1"/>
    <property type="molecule type" value="Genomic_DNA"/>
</dbReference>
<sequence length="199" mass="21357">MRIDPENRAIDGLSTFLAFVGLNLLFLLTCLPIVTIGAAVSALDEVTMRFADDERGRPFADYLPAFGRNFGRATLLALCLLVPAAALWFSGMFWLAYPEPLVTALAVIAFLACAYAVAAFLHAMALVAAYRNTFGRTLKNALLLPAAEPVRTLGIVLIPVTLVCLVVLFPPFIVIVATIGCSVGAYAGAFLFRAVHARH</sequence>
<reference evidence="2 3" key="1">
    <citation type="submission" date="2022-03" db="EMBL/GenBank/DDBJ databases">
        <title>Mucilaginibacter sp. isolated from the gut of Protaetia brevitarsis seulensis larvae.</title>
        <authorList>
            <person name="Won M."/>
            <person name="Kim S.-J."/>
            <person name="Kwon S.-W."/>
        </authorList>
    </citation>
    <scope>NUCLEOTIDE SEQUENCE [LARGE SCALE GENOMIC DNA]</scope>
    <source>
        <strain evidence="2 3">CFWR-12</strain>
    </source>
</reference>